<proteinExistence type="predicted"/>
<evidence type="ECO:0000313" key="2">
    <source>
        <dbReference type="EMBL" id="OGG05086.1"/>
    </source>
</evidence>
<dbReference type="AlphaFoldDB" id="A0A1F5YY75"/>
<evidence type="ECO:0000256" key="1">
    <source>
        <dbReference type="SAM" id="Coils"/>
    </source>
</evidence>
<gene>
    <name evidence="2" type="ORF">A2Z33_06150</name>
</gene>
<accession>A0A1F5YY75</accession>
<keyword evidence="1" id="KW-0175">Coiled coil</keyword>
<sequence>MLHLTKTVFVILSILFGALYVFPSRTSAHCDTLDGPVVNAARKAINTDNANYVLIWVKPENEDEIRKALKRAKAKKKAAKTKEEMDKAEMELFEILVRIHREGEGAGYEGIKPAGSVEPEIALADKAVETGKLDNVIQHIQSPENREIILHLFHKIKEKSHYSVDDVPAGREFIEAYVVFIHAVEKAIKGEILHESKLHDH</sequence>
<dbReference type="STRING" id="1798374.A2Z33_06150"/>
<dbReference type="Proteomes" id="UP000178448">
    <property type="component" value="Unassembled WGS sequence"/>
</dbReference>
<dbReference type="Pfam" id="PF20046">
    <property type="entry name" value="DUF6448"/>
    <property type="match status" value="1"/>
</dbReference>
<feature type="coiled-coil region" evidence="1">
    <location>
        <begin position="62"/>
        <end position="91"/>
    </location>
</feature>
<comment type="caution">
    <text evidence="2">The sequence shown here is derived from an EMBL/GenBank/DDBJ whole genome shotgun (WGS) entry which is preliminary data.</text>
</comment>
<dbReference type="EMBL" id="MFJD01000001">
    <property type="protein sequence ID" value="OGG05086.1"/>
    <property type="molecule type" value="Genomic_DNA"/>
</dbReference>
<dbReference type="InterPro" id="IPR045613">
    <property type="entry name" value="DUF6448"/>
</dbReference>
<evidence type="ECO:0000313" key="3">
    <source>
        <dbReference type="Proteomes" id="UP000178448"/>
    </source>
</evidence>
<reference evidence="2 3" key="1">
    <citation type="journal article" date="2016" name="Nat. Commun.">
        <title>Thousands of microbial genomes shed light on interconnected biogeochemical processes in an aquifer system.</title>
        <authorList>
            <person name="Anantharaman K."/>
            <person name="Brown C.T."/>
            <person name="Hug L.A."/>
            <person name="Sharon I."/>
            <person name="Castelle C.J."/>
            <person name="Probst A.J."/>
            <person name="Thomas B.C."/>
            <person name="Singh A."/>
            <person name="Wilkins M.J."/>
            <person name="Karaoz U."/>
            <person name="Brodie E.L."/>
            <person name="Williams K.H."/>
            <person name="Hubbard S.S."/>
            <person name="Banfield J.F."/>
        </authorList>
    </citation>
    <scope>NUCLEOTIDE SEQUENCE [LARGE SCALE GENOMIC DNA]</scope>
</reference>
<name>A0A1F5YY75_9BACT</name>
<protein>
    <submittedName>
        <fullName evidence="2">Uncharacterized protein</fullName>
    </submittedName>
</protein>
<organism evidence="2 3">
    <name type="scientific">Candidatus Gottesmanbacteria bacterium RBG_16_52_11</name>
    <dbReference type="NCBI Taxonomy" id="1798374"/>
    <lineage>
        <taxon>Bacteria</taxon>
        <taxon>Candidatus Gottesmaniibacteriota</taxon>
    </lineage>
</organism>